<dbReference type="Pfam" id="PF03171">
    <property type="entry name" value="2OG-FeII_Oxy"/>
    <property type="match status" value="1"/>
</dbReference>
<keyword evidence="3 5" id="KW-0560">Oxidoreductase</keyword>
<dbReference type="EMBL" id="JAGFBR010000006">
    <property type="protein sequence ID" value="KAH0464830.1"/>
    <property type="molecule type" value="Genomic_DNA"/>
</dbReference>
<gene>
    <name evidence="7" type="ORF">IEQ34_004933</name>
</gene>
<evidence type="ECO:0000259" key="6">
    <source>
        <dbReference type="PROSITE" id="PS51471"/>
    </source>
</evidence>
<dbReference type="PROSITE" id="PS51471">
    <property type="entry name" value="FE2OG_OXY"/>
    <property type="match status" value="1"/>
</dbReference>
<dbReference type="SUPFAM" id="SSF51197">
    <property type="entry name" value="Clavaminate synthase-like"/>
    <property type="match status" value="1"/>
</dbReference>
<dbReference type="AlphaFoldDB" id="A0AAV7H9R2"/>
<dbReference type="FunFam" id="2.60.120.330:FF:000079">
    <property type="entry name" value="Protein SRG1"/>
    <property type="match status" value="1"/>
</dbReference>
<proteinExistence type="inferred from homology"/>
<dbReference type="Pfam" id="PF14226">
    <property type="entry name" value="DIOX_N"/>
    <property type="match status" value="1"/>
</dbReference>
<organism evidence="7 8">
    <name type="scientific">Dendrobium chrysotoxum</name>
    <name type="common">Orchid</name>
    <dbReference type="NCBI Taxonomy" id="161865"/>
    <lineage>
        <taxon>Eukaryota</taxon>
        <taxon>Viridiplantae</taxon>
        <taxon>Streptophyta</taxon>
        <taxon>Embryophyta</taxon>
        <taxon>Tracheophyta</taxon>
        <taxon>Spermatophyta</taxon>
        <taxon>Magnoliopsida</taxon>
        <taxon>Liliopsida</taxon>
        <taxon>Asparagales</taxon>
        <taxon>Orchidaceae</taxon>
        <taxon>Epidendroideae</taxon>
        <taxon>Malaxideae</taxon>
        <taxon>Dendrobiinae</taxon>
        <taxon>Dendrobium</taxon>
    </lineage>
</organism>
<name>A0AAV7H9R2_DENCH</name>
<dbReference type="Proteomes" id="UP000775213">
    <property type="component" value="Unassembled WGS sequence"/>
</dbReference>
<evidence type="ECO:0000256" key="5">
    <source>
        <dbReference type="RuleBase" id="RU003682"/>
    </source>
</evidence>
<evidence type="ECO:0000256" key="2">
    <source>
        <dbReference type="ARBA" id="ARBA00022723"/>
    </source>
</evidence>
<evidence type="ECO:0000313" key="8">
    <source>
        <dbReference type="Proteomes" id="UP000775213"/>
    </source>
</evidence>
<dbReference type="GO" id="GO:0046872">
    <property type="term" value="F:metal ion binding"/>
    <property type="evidence" value="ECO:0007669"/>
    <property type="project" value="UniProtKB-KW"/>
</dbReference>
<dbReference type="InterPro" id="IPR027443">
    <property type="entry name" value="IPNS-like_sf"/>
</dbReference>
<reference evidence="7 8" key="1">
    <citation type="journal article" date="2021" name="Hortic Res">
        <title>Chromosome-scale assembly of the Dendrobium chrysotoxum genome enhances the understanding of orchid evolution.</title>
        <authorList>
            <person name="Zhang Y."/>
            <person name="Zhang G.Q."/>
            <person name="Zhang D."/>
            <person name="Liu X.D."/>
            <person name="Xu X.Y."/>
            <person name="Sun W.H."/>
            <person name="Yu X."/>
            <person name="Zhu X."/>
            <person name="Wang Z.W."/>
            <person name="Zhao X."/>
            <person name="Zhong W.Y."/>
            <person name="Chen H."/>
            <person name="Yin W.L."/>
            <person name="Huang T."/>
            <person name="Niu S.C."/>
            <person name="Liu Z.J."/>
        </authorList>
    </citation>
    <scope>NUCLEOTIDE SEQUENCE [LARGE SCALE GENOMIC DNA]</scope>
    <source>
        <strain evidence="7">Lindl</strain>
    </source>
</reference>
<dbReference type="PANTHER" id="PTHR47991">
    <property type="entry name" value="OXOGLUTARATE/IRON-DEPENDENT DIOXYGENASE"/>
    <property type="match status" value="1"/>
</dbReference>
<accession>A0AAV7H9R2</accession>
<evidence type="ECO:0000256" key="3">
    <source>
        <dbReference type="ARBA" id="ARBA00023002"/>
    </source>
</evidence>
<dbReference type="InterPro" id="IPR026992">
    <property type="entry name" value="DIOX_N"/>
</dbReference>
<evidence type="ECO:0000256" key="1">
    <source>
        <dbReference type="ARBA" id="ARBA00008056"/>
    </source>
</evidence>
<dbReference type="InterPro" id="IPR005123">
    <property type="entry name" value="Oxoglu/Fe-dep_dioxygenase_dom"/>
</dbReference>
<dbReference type="Gene3D" id="2.60.120.330">
    <property type="entry name" value="B-lactam Antibiotic, Isopenicillin N Synthase, Chain"/>
    <property type="match status" value="1"/>
</dbReference>
<keyword evidence="4 5" id="KW-0408">Iron</keyword>
<keyword evidence="2 5" id="KW-0479">Metal-binding</keyword>
<dbReference type="InterPro" id="IPR050295">
    <property type="entry name" value="Plant_2OG-oxidoreductases"/>
</dbReference>
<dbReference type="GO" id="GO:0016491">
    <property type="term" value="F:oxidoreductase activity"/>
    <property type="evidence" value="ECO:0007669"/>
    <property type="project" value="UniProtKB-KW"/>
</dbReference>
<protein>
    <recommendedName>
        <fullName evidence="6">Fe2OG dioxygenase domain-containing protein</fullName>
    </recommendedName>
</protein>
<evidence type="ECO:0000313" key="7">
    <source>
        <dbReference type="EMBL" id="KAH0464830.1"/>
    </source>
</evidence>
<sequence>MTVIEGNRLEEGWGSFFPTESVQEIVRKNPEVVPERYVRNKEDKGGDDLLPHLFLDIPVIDLFLLASGDEEELKKLDMACQDWGFFQIINHDIPIEVLQEMKLTAREFFQLPLEDKMKYFKAPNDVQGYSPSPIVHEQQKLDWADILILQVYPIHSRQENYWPIILPDSTYNRKVIEAYSKEASRVAQQLLAGFSKLLGLQMEELLKKHCEVLQVMRMNYYPTCPMPEKVIGVSPHADTGTLTLLLQEDDTIDGLQIRHLGGWVPIKPLANALLINIGDVIEVLSNGRYKSVEHRAMANERKERISIATFICPNEDVEIEPLASIVAEDLVHKYIKFRYGDYLNYYWTRRLDGKTPTNLELIKIEA</sequence>
<dbReference type="InterPro" id="IPR044861">
    <property type="entry name" value="IPNS-like_FE2OG_OXY"/>
</dbReference>
<comment type="similarity">
    <text evidence="1 5">Belongs to the iron/ascorbate-dependent oxidoreductase family.</text>
</comment>
<comment type="caution">
    <text evidence="7">The sequence shown here is derived from an EMBL/GenBank/DDBJ whole genome shotgun (WGS) entry which is preliminary data.</text>
</comment>
<keyword evidence="8" id="KW-1185">Reference proteome</keyword>
<feature type="domain" description="Fe2OG dioxygenase" evidence="6">
    <location>
        <begin position="212"/>
        <end position="313"/>
    </location>
</feature>
<evidence type="ECO:0000256" key="4">
    <source>
        <dbReference type="ARBA" id="ARBA00023004"/>
    </source>
</evidence>